<name>A0A4Q9MZD5_9APHY</name>
<protein>
    <submittedName>
        <fullName evidence="3">Uncharacterized protein</fullName>
    </submittedName>
</protein>
<dbReference type="Proteomes" id="UP000292957">
    <property type="component" value="Unassembled WGS sequence"/>
</dbReference>
<reference evidence="3" key="1">
    <citation type="submission" date="2019-01" db="EMBL/GenBank/DDBJ databases">
        <title>Draft genome sequences of three monokaryotic isolates of the white-rot basidiomycete fungus Dichomitus squalens.</title>
        <authorList>
            <consortium name="DOE Joint Genome Institute"/>
            <person name="Lopez S.C."/>
            <person name="Andreopoulos B."/>
            <person name="Pangilinan J."/>
            <person name="Lipzen A."/>
            <person name="Riley R."/>
            <person name="Ahrendt S."/>
            <person name="Ng V."/>
            <person name="Barry K."/>
            <person name="Daum C."/>
            <person name="Grigoriev I.V."/>
            <person name="Hilden K.S."/>
            <person name="Makela M.R."/>
            <person name="de Vries R.P."/>
        </authorList>
    </citation>
    <scope>NUCLEOTIDE SEQUENCE [LARGE SCALE GENOMIC DNA]</scope>
    <source>
        <strain evidence="3">OM18370.1</strain>
    </source>
</reference>
<feature type="region of interest" description="Disordered" evidence="1">
    <location>
        <begin position="136"/>
        <end position="202"/>
    </location>
</feature>
<dbReference type="EMBL" id="ML143392">
    <property type="protein sequence ID" value="TBU33165.1"/>
    <property type="molecule type" value="Genomic_DNA"/>
</dbReference>
<dbReference type="AlphaFoldDB" id="A0A4Q9MZD5"/>
<feature type="region of interest" description="Disordered" evidence="1">
    <location>
        <begin position="1"/>
        <end position="68"/>
    </location>
</feature>
<gene>
    <name evidence="3" type="ORF">BD311DRAFT_478668</name>
</gene>
<feature type="compositionally biased region" description="Low complexity" evidence="1">
    <location>
        <begin position="18"/>
        <end position="39"/>
    </location>
</feature>
<dbReference type="OrthoDB" id="3153758at2759"/>
<keyword evidence="2" id="KW-0472">Membrane</keyword>
<keyword evidence="2" id="KW-0812">Transmembrane</keyword>
<organism evidence="3">
    <name type="scientific">Dichomitus squalens</name>
    <dbReference type="NCBI Taxonomy" id="114155"/>
    <lineage>
        <taxon>Eukaryota</taxon>
        <taxon>Fungi</taxon>
        <taxon>Dikarya</taxon>
        <taxon>Basidiomycota</taxon>
        <taxon>Agaricomycotina</taxon>
        <taxon>Agaricomycetes</taxon>
        <taxon>Polyporales</taxon>
        <taxon>Polyporaceae</taxon>
        <taxon>Dichomitus</taxon>
    </lineage>
</organism>
<proteinExistence type="predicted"/>
<sequence>MPRSYSSYASPPPPYKSPPYTSRTISSTSQYPQSTTQGTATYDSCSTSGPSMRPGAPSETSSLWSTSTYRSKRSRKVPVLVWVLLAFLFVVVLGQNTGYMSTLMDDVSLAQKAANRMKWRAERERWEVEKARHQYEVDRERETRQHEREEHERDKEQWERDQREGREALENDKAEWHRQQQEEHETLEREKEGWARQQREEREAFDREKEGWARERWEEEKHRKDVEWRRRGAFWSEPWAATWQCSGYGTRPYAAHLWDLPGDVDWHEACMDMPIKINGQWMDGPANCQRDKRHIWGTWYVNFGEPQCVPYWDPIRDMGCSPGRSGMRRYEARLMNLRHGDDWDLMCRTTPADISGIHFDHPDSCEDKNGRTGVWDVPDGWC</sequence>
<keyword evidence="2" id="KW-1133">Transmembrane helix</keyword>
<evidence type="ECO:0000256" key="1">
    <source>
        <dbReference type="SAM" id="MobiDB-lite"/>
    </source>
</evidence>
<evidence type="ECO:0000256" key="2">
    <source>
        <dbReference type="SAM" id="Phobius"/>
    </source>
</evidence>
<accession>A0A4Q9MZD5</accession>
<evidence type="ECO:0000313" key="3">
    <source>
        <dbReference type="EMBL" id="TBU33165.1"/>
    </source>
</evidence>
<feature type="transmembrane region" description="Helical" evidence="2">
    <location>
        <begin position="77"/>
        <end position="94"/>
    </location>
</feature>
<feature type="compositionally biased region" description="Polar residues" evidence="1">
    <location>
        <begin position="40"/>
        <end position="50"/>
    </location>
</feature>